<accession>A0ABR3ERV2</accession>
<organism evidence="2 3">
    <name type="scientific">Marasmius crinis-equi</name>
    <dbReference type="NCBI Taxonomy" id="585013"/>
    <lineage>
        <taxon>Eukaryota</taxon>
        <taxon>Fungi</taxon>
        <taxon>Dikarya</taxon>
        <taxon>Basidiomycota</taxon>
        <taxon>Agaricomycotina</taxon>
        <taxon>Agaricomycetes</taxon>
        <taxon>Agaricomycetidae</taxon>
        <taxon>Agaricales</taxon>
        <taxon>Marasmiineae</taxon>
        <taxon>Marasmiaceae</taxon>
        <taxon>Marasmius</taxon>
    </lineage>
</organism>
<feature type="compositionally biased region" description="Low complexity" evidence="1">
    <location>
        <begin position="44"/>
        <end position="56"/>
    </location>
</feature>
<feature type="region of interest" description="Disordered" evidence="1">
    <location>
        <begin position="1"/>
        <end position="94"/>
    </location>
</feature>
<evidence type="ECO:0000313" key="3">
    <source>
        <dbReference type="Proteomes" id="UP001465976"/>
    </source>
</evidence>
<protein>
    <submittedName>
        <fullName evidence="2">Uncharacterized protein</fullName>
    </submittedName>
</protein>
<reference evidence="2 3" key="1">
    <citation type="submission" date="2024-02" db="EMBL/GenBank/DDBJ databases">
        <title>A draft genome for the cacao thread blight pathogen Marasmius crinis-equi.</title>
        <authorList>
            <person name="Cohen S.P."/>
            <person name="Baruah I.K."/>
            <person name="Amoako-Attah I."/>
            <person name="Bukari Y."/>
            <person name="Meinhardt L.W."/>
            <person name="Bailey B.A."/>
        </authorList>
    </citation>
    <scope>NUCLEOTIDE SEQUENCE [LARGE SCALE GENOMIC DNA]</scope>
    <source>
        <strain evidence="2 3">GH-76</strain>
    </source>
</reference>
<feature type="region of interest" description="Disordered" evidence="1">
    <location>
        <begin position="160"/>
        <end position="182"/>
    </location>
</feature>
<evidence type="ECO:0000256" key="1">
    <source>
        <dbReference type="SAM" id="MobiDB-lite"/>
    </source>
</evidence>
<evidence type="ECO:0000313" key="2">
    <source>
        <dbReference type="EMBL" id="KAL0565615.1"/>
    </source>
</evidence>
<feature type="compositionally biased region" description="Low complexity" evidence="1">
    <location>
        <begin position="1"/>
        <end position="13"/>
    </location>
</feature>
<name>A0ABR3ERV2_9AGAR</name>
<feature type="compositionally biased region" description="Low complexity" evidence="1">
    <location>
        <begin position="84"/>
        <end position="94"/>
    </location>
</feature>
<proteinExistence type="predicted"/>
<dbReference type="EMBL" id="JBAHYK010002191">
    <property type="protein sequence ID" value="KAL0565615.1"/>
    <property type="molecule type" value="Genomic_DNA"/>
</dbReference>
<keyword evidence="3" id="KW-1185">Reference proteome</keyword>
<gene>
    <name evidence="2" type="ORF">V5O48_016409</name>
</gene>
<dbReference type="Proteomes" id="UP001465976">
    <property type="component" value="Unassembled WGS sequence"/>
</dbReference>
<feature type="compositionally biased region" description="Acidic residues" evidence="1">
    <location>
        <begin position="170"/>
        <end position="182"/>
    </location>
</feature>
<feature type="compositionally biased region" description="Polar residues" evidence="1">
    <location>
        <begin position="160"/>
        <end position="169"/>
    </location>
</feature>
<sequence length="182" mass="20132">MSFNTNDTNNNTKTRTEASTEQLKSPRPLRRIPARMQLKPTPNPTSTTTHSDGSSTETERQAPADGEQILYTRPFGEEIEVSDSDNNTTTDTNSLMSCTSENFSYTHGTTYEECGGMPLDDYSYRDEDRPGNRFGFVSKRSFCAGSCCSRKSSMSSLCSQEGSAYSADQSDMDVDDPAEMEL</sequence>
<comment type="caution">
    <text evidence="2">The sequence shown here is derived from an EMBL/GenBank/DDBJ whole genome shotgun (WGS) entry which is preliminary data.</text>
</comment>